<dbReference type="EMBL" id="CM023476">
    <property type="protein sequence ID" value="KAH7941484.1"/>
    <property type="molecule type" value="Genomic_DNA"/>
</dbReference>
<gene>
    <name evidence="1" type="ORF">HPB49_014312</name>
</gene>
<reference evidence="1" key="1">
    <citation type="submission" date="2020-05" db="EMBL/GenBank/DDBJ databases">
        <title>Large-scale comparative analyses of tick genomes elucidate their genetic diversity and vector capacities.</title>
        <authorList>
            <person name="Jia N."/>
            <person name="Wang J."/>
            <person name="Shi W."/>
            <person name="Du L."/>
            <person name="Sun Y."/>
            <person name="Zhan W."/>
            <person name="Jiang J."/>
            <person name="Wang Q."/>
            <person name="Zhang B."/>
            <person name="Ji P."/>
            <person name="Sakyi L.B."/>
            <person name="Cui X."/>
            <person name="Yuan T."/>
            <person name="Jiang B."/>
            <person name="Yang W."/>
            <person name="Lam T.T.-Y."/>
            <person name="Chang Q."/>
            <person name="Ding S."/>
            <person name="Wang X."/>
            <person name="Zhu J."/>
            <person name="Ruan X."/>
            <person name="Zhao L."/>
            <person name="Wei J."/>
            <person name="Que T."/>
            <person name="Du C."/>
            <person name="Cheng J."/>
            <person name="Dai P."/>
            <person name="Han X."/>
            <person name="Huang E."/>
            <person name="Gao Y."/>
            <person name="Liu J."/>
            <person name="Shao H."/>
            <person name="Ye R."/>
            <person name="Li L."/>
            <person name="Wei W."/>
            <person name="Wang X."/>
            <person name="Wang C."/>
            <person name="Yang T."/>
            <person name="Huo Q."/>
            <person name="Li W."/>
            <person name="Guo W."/>
            <person name="Chen H."/>
            <person name="Zhou L."/>
            <person name="Ni X."/>
            <person name="Tian J."/>
            <person name="Zhou Y."/>
            <person name="Sheng Y."/>
            <person name="Liu T."/>
            <person name="Pan Y."/>
            <person name="Xia L."/>
            <person name="Li J."/>
            <person name="Zhao F."/>
            <person name="Cao W."/>
        </authorList>
    </citation>
    <scope>NUCLEOTIDE SEQUENCE</scope>
    <source>
        <strain evidence="1">Dsil-2018</strain>
    </source>
</reference>
<keyword evidence="2" id="KW-1185">Reference proteome</keyword>
<dbReference type="Proteomes" id="UP000821865">
    <property type="component" value="Chromosome 7"/>
</dbReference>
<accession>A0ACB8CFI6</accession>
<name>A0ACB8CFI6_DERSI</name>
<evidence type="ECO:0000313" key="2">
    <source>
        <dbReference type="Proteomes" id="UP000821865"/>
    </source>
</evidence>
<comment type="caution">
    <text evidence="1">The sequence shown here is derived from an EMBL/GenBank/DDBJ whole genome shotgun (WGS) entry which is preliminary data.</text>
</comment>
<proteinExistence type="predicted"/>
<protein>
    <submittedName>
        <fullName evidence="1">Uncharacterized protein</fullName>
    </submittedName>
</protein>
<organism evidence="1 2">
    <name type="scientific">Dermacentor silvarum</name>
    <name type="common">Tick</name>
    <dbReference type="NCBI Taxonomy" id="543639"/>
    <lineage>
        <taxon>Eukaryota</taxon>
        <taxon>Metazoa</taxon>
        <taxon>Ecdysozoa</taxon>
        <taxon>Arthropoda</taxon>
        <taxon>Chelicerata</taxon>
        <taxon>Arachnida</taxon>
        <taxon>Acari</taxon>
        <taxon>Parasitiformes</taxon>
        <taxon>Ixodida</taxon>
        <taxon>Ixodoidea</taxon>
        <taxon>Ixodidae</taxon>
        <taxon>Rhipicephalinae</taxon>
        <taxon>Dermacentor</taxon>
    </lineage>
</organism>
<sequence length="215" mass="23371">MTLRKRRQQSNTAKASDTDKAKSAKTPPKKKTSRVLWRPAAMPRTAAEDFTIVLKPRVTVDLKAAFQPAHHTGLLLLRDGGPPSGAVPHPNDQRCGHCGQGVGASEEGMTPHKCKPSCLVCGEEHLTGSPACKAKFRRLQQTGGQHGGRGSPQQRPKPKTSDVTPEGRQPGATSQTPKTNQQVPHPPKTHRRNRRRHPRPPARAPPCSKPGIFHP</sequence>
<evidence type="ECO:0000313" key="1">
    <source>
        <dbReference type="EMBL" id="KAH7941484.1"/>
    </source>
</evidence>